<dbReference type="RefSeq" id="WP_111549316.1">
    <property type="nucleotide sequence ID" value="NZ_MZXV01000085.1"/>
</dbReference>
<dbReference type="GO" id="GO:0020037">
    <property type="term" value="F:heme binding"/>
    <property type="evidence" value="ECO:0007669"/>
    <property type="project" value="InterPro"/>
</dbReference>
<name>A0A2W7BRV3_9HYPH</name>
<dbReference type="InterPro" id="IPR009056">
    <property type="entry name" value="Cyt_c-like_dom"/>
</dbReference>
<dbReference type="Pfam" id="PF13442">
    <property type="entry name" value="Cytochrome_CBB3"/>
    <property type="match status" value="1"/>
</dbReference>
<keyword evidence="3 6" id="KW-0479">Metal-binding</keyword>
<dbReference type="SUPFAM" id="SSF46626">
    <property type="entry name" value="Cytochrome c"/>
    <property type="match status" value="1"/>
</dbReference>
<reference evidence="10" key="1">
    <citation type="submission" date="2017-03" db="EMBL/GenBank/DDBJ databases">
        <authorList>
            <person name="Safronova V.I."/>
            <person name="Sazanova A.L."/>
            <person name="Chirak E.R."/>
        </authorList>
    </citation>
    <scope>NUCLEOTIDE SEQUENCE [LARGE SCALE GENOMIC DNA]</scope>
    <source>
        <strain evidence="10">Ach-343</strain>
    </source>
</reference>
<dbReference type="PANTHER" id="PTHR33751:SF9">
    <property type="entry name" value="CYTOCHROME C4"/>
    <property type="match status" value="1"/>
</dbReference>
<dbReference type="InterPro" id="IPR036909">
    <property type="entry name" value="Cyt_c-like_dom_sf"/>
</dbReference>
<dbReference type="Gene3D" id="1.10.760.10">
    <property type="entry name" value="Cytochrome c-like domain"/>
    <property type="match status" value="1"/>
</dbReference>
<dbReference type="InterPro" id="IPR050597">
    <property type="entry name" value="Cytochrome_c_Oxidase_Subunit"/>
</dbReference>
<evidence type="ECO:0000256" key="4">
    <source>
        <dbReference type="ARBA" id="ARBA00022982"/>
    </source>
</evidence>
<evidence type="ECO:0000256" key="3">
    <source>
        <dbReference type="ARBA" id="ARBA00022723"/>
    </source>
</evidence>
<feature type="chain" id="PRO_5016154999" evidence="7">
    <location>
        <begin position="23"/>
        <end position="113"/>
    </location>
</feature>
<evidence type="ECO:0000256" key="1">
    <source>
        <dbReference type="ARBA" id="ARBA00022448"/>
    </source>
</evidence>
<dbReference type="OrthoDB" id="9808603at2"/>
<dbReference type="GO" id="GO:0046872">
    <property type="term" value="F:metal ion binding"/>
    <property type="evidence" value="ECO:0007669"/>
    <property type="project" value="UniProtKB-KW"/>
</dbReference>
<evidence type="ECO:0000313" key="10">
    <source>
        <dbReference type="Proteomes" id="UP000248616"/>
    </source>
</evidence>
<protein>
    <submittedName>
        <fullName evidence="9">Cytochrome C554</fullName>
    </submittedName>
</protein>
<dbReference type="EMBL" id="MZXV01000085">
    <property type="protein sequence ID" value="PZV33362.1"/>
    <property type="molecule type" value="Genomic_DNA"/>
</dbReference>
<keyword evidence="5 6" id="KW-0408">Iron</keyword>
<evidence type="ECO:0000256" key="7">
    <source>
        <dbReference type="SAM" id="SignalP"/>
    </source>
</evidence>
<evidence type="ECO:0000256" key="2">
    <source>
        <dbReference type="ARBA" id="ARBA00022617"/>
    </source>
</evidence>
<dbReference type="GO" id="GO:0009055">
    <property type="term" value="F:electron transfer activity"/>
    <property type="evidence" value="ECO:0007669"/>
    <property type="project" value="InterPro"/>
</dbReference>
<accession>A0A2W7BRV3</accession>
<dbReference type="PANTHER" id="PTHR33751">
    <property type="entry name" value="CBB3-TYPE CYTOCHROME C OXIDASE SUBUNIT FIXP"/>
    <property type="match status" value="1"/>
</dbReference>
<sequence length="113" mass="11905">MHSLRVVILLAGIVVTSSFAQAAGDSIAGQKVIVKCQGCHGKDGLGRALPGGGEAPNIAGQKYDYLVHSLMAYKARERKSSMMSLVVKNLSDEDIANVAAYYAAIKITVEAPQ</sequence>
<evidence type="ECO:0000259" key="8">
    <source>
        <dbReference type="PROSITE" id="PS51007"/>
    </source>
</evidence>
<keyword evidence="7" id="KW-0732">Signal</keyword>
<keyword evidence="2 6" id="KW-0349">Heme</keyword>
<gene>
    <name evidence="9" type="ORF">B5V02_39270</name>
</gene>
<evidence type="ECO:0000313" key="9">
    <source>
        <dbReference type="EMBL" id="PZV33362.1"/>
    </source>
</evidence>
<evidence type="ECO:0000256" key="6">
    <source>
        <dbReference type="PROSITE-ProRule" id="PRU00433"/>
    </source>
</evidence>
<feature type="domain" description="Cytochrome c" evidence="8">
    <location>
        <begin position="24"/>
        <end position="106"/>
    </location>
</feature>
<keyword evidence="10" id="KW-1185">Reference proteome</keyword>
<dbReference type="AlphaFoldDB" id="A0A2W7BRV3"/>
<organism evidence="9 10">
    <name type="scientific">Mesorhizobium kowhaii</name>
    <dbReference type="NCBI Taxonomy" id="1300272"/>
    <lineage>
        <taxon>Bacteria</taxon>
        <taxon>Pseudomonadati</taxon>
        <taxon>Pseudomonadota</taxon>
        <taxon>Alphaproteobacteria</taxon>
        <taxon>Hyphomicrobiales</taxon>
        <taxon>Phyllobacteriaceae</taxon>
        <taxon>Mesorhizobium</taxon>
    </lineage>
</organism>
<evidence type="ECO:0000256" key="5">
    <source>
        <dbReference type="ARBA" id="ARBA00023004"/>
    </source>
</evidence>
<feature type="signal peptide" evidence="7">
    <location>
        <begin position="1"/>
        <end position="22"/>
    </location>
</feature>
<proteinExistence type="predicted"/>
<keyword evidence="4" id="KW-0249">Electron transport</keyword>
<dbReference type="PROSITE" id="PS51007">
    <property type="entry name" value="CYTC"/>
    <property type="match status" value="1"/>
</dbReference>
<keyword evidence="1" id="KW-0813">Transport</keyword>
<dbReference type="Proteomes" id="UP000248616">
    <property type="component" value="Unassembled WGS sequence"/>
</dbReference>
<comment type="caution">
    <text evidence="9">The sequence shown here is derived from an EMBL/GenBank/DDBJ whole genome shotgun (WGS) entry which is preliminary data.</text>
</comment>